<dbReference type="RefSeq" id="WP_394822377.1">
    <property type="nucleotide sequence ID" value="NZ_CP089984.1"/>
</dbReference>
<dbReference type="InterPro" id="IPR007712">
    <property type="entry name" value="RelE/ParE_toxin"/>
</dbReference>
<dbReference type="EMBL" id="CP089984">
    <property type="protein sequence ID" value="WXB12756.1"/>
    <property type="molecule type" value="Genomic_DNA"/>
</dbReference>
<dbReference type="SUPFAM" id="SSF143011">
    <property type="entry name" value="RelE-like"/>
    <property type="match status" value="1"/>
</dbReference>
<reference evidence="2 3" key="1">
    <citation type="submission" date="2021-12" db="EMBL/GenBank/DDBJ databases">
        <title>Discovery of the Pendulisporaceae a myxobacterial family with distinct sporulation behavior and unique specialized metabolism.</title>
        <authorList>
            <person name="Garcia R."/>
            <person name="Popoff A."/>
            <person name="Bader C.D."/>
            <person name="Loehr J."/>
            <person name="Walesch S."/>
            <person name="Walt C."/>
            <person name="Boldt J."/>
            <person name="Bunk B."/>
            <person name="Haeckl F.J.F.P.J."/>
            <person name="Gunesch A.P."/>
            <person name="Birkelbach J."/>
            <person name="Nuebel U."/>
            <person name="Pietschmann T."/>
            <person name="Bach T."/>
            <person name="Mueller R."/>
        </authorList>
    </citation>
    <scope>NUCLEOTIDE SEQUENCE [LARGE SCALE GENOMIC DNA]</scope>
    <source>
        <strain evidence="2 3">MSr11954</strain>
    </source>
</reference>
<sequence>MPWSLEYTTRAAKYLQSLPDETGRRLLTSIETLCDNPRPKGSRRRRNTANVFYVHAHVDAATYFIGYEIRERRVVIIVLDVFETSE</sequence>
<keyword evidence="1" id="KW-1277">Toxin-antitoxin system</keyword>
<evidence type="ECO:0000313" key="2">
    <source>
        <dbReference type="EMBL" id="WXB12756.1"/>
    </source>
</evidence>
<keyword evidence="3" id="KW-1185">Reference proteome</keyword>
<name>A0ABZ2LPD1_9BACT</name>
<dbReference type="Pfam" id="PF05016">
    <property type="entry name" value="ParE_toxin"/>
    <property type="match status" value="1"/>
</dbReference>
<evidence type="ECO:0000313" key="3">
    <source>
        <dbReference type="Proteomes" id="UP001370348"/>
    </source>
</evidence>
<gene>
    <name evidence="2" type="ORF">LZC94_33515</name>
</gene>
<proteinExistence type="predicted"/>
<dbReference type="Gene3D" id="3.30.2310.20">
    <property type="entry name" value="RelE-like"/>
    <property type="match status" value="1"/>
</dbReference>
<organism evidence="2 3">
    <name type="scientific">Pendulispora albinea</name>
    <dbReference type="NCBI Taxonomy" id="2741071"/>
    <lineage>
        <taxon>Bacteria</taxon>
        <taxon>Pseudomonadati</taxon>
        <taxon>Myxococcota</taxon>
        <taxon>Myxococcia</taxon>
        <taxon>Myxococcales</taxon>
        <taxon>Sorangiineae</taxon>
        <taxon>Pendulisporaceae</taxon>
        <taxon>Pendulispora</taxon>
    </lineage>
</organism>
<evidence type="ECO:0000256" key="1">
    <source>
        <dbReference type="ARBA" id="ARBA00022649"/>
    </source>
</evidence>
<accession>A0ABZ2LPD1</accession>
<protein>
    <submittedName>
        <fullName evidence="2">Type II toxin-antitoxin system RelE/ParE family toxin</fullName>
    </submittedName>
</protein>
<dbReference type="Proteomes" id="UP001370348">
    <property type="component" value="Chromosome"/>
</dbReference>
<dbReference type="InterPro" id="IPR035093">
    <property type="entry name" value="RelE/ParE_toxin_dom_sf"/>
</dbReference>